<evidence type="ECO:0008006" key="15">
    <source>
        <dbReference type="Google" id="ProtNLM"/>
    </source>
</evidence>
<evidence type="ECO:0000313" key="13">
    <source>
        <dbReference type="EMBL" id="GMI40779.1"/>
    </source>
</evidence>
<dbReference type="PROSITE" id="PS50011">
    <property type="entry name" value="PROTEIN_KINASE_DOM"/>
    <property type="match status" value="1"/>
</dbReference>
<feature type="domain" description="EF-hand" evidence="12">
    <location>
        <begin position="458"/>
        <end position="491"/>
    </location>
</feature>
<dbReference type="Pfam" id="PF00069">
    <property type="entry name" value="Pkinase"/>
    <property type="match status" value="1"/>
</dbReference>
<comment type="caution">
    <text evidence="13">The sequence shown here is derived from an EMBL/GenBank/DDBJ whole genome shotgun (WGS) entry which is preliminary data.</text>
</comment>
<evidence type="ECO:0000256" key="5">
    <source>
        <dbReference type="ARBA" id="ARBA00022777"/>
    </source>
</evidence>
<dbReference type="InterPro" id="IPR002048">
    <property type="entry name" value="EF_hand_dom"/>
</dbReference>
<feature type="domain" description="EF-hand" evidence="12">
    <location>
        <begin position="492"/>
        <end position="527"/>
    </location>
</feature>
<evidence type="ECO:0000256" key="9">
    <source>
        <dbReference type="PROSITE-ProRule" id="PRU10141"/>
    </source>
</evidence>
<gene>
    <name evidence="13" type="ORF">TrCOL_g10126</name>
</gene>
<dbReference type="FunFam" id="1.10.238.10:FF:000001">
    <property type="entry name" value="Calmodulin 1"/>
    <property type="match status" value="1"/>
</dbReference>
<dbReference type="SMART" id="SM00054">
    <property type="entry name" value="EFh"/>
    <property type="match status" value="4"/>
</dbReference>
<feature type="region of interest" description="Disordered" evidence="10">
    <location>
        <begin position="24"/>
        <end position="55"/>
    </location>
</feature>
<feature type="compositionally biased region" description="Basic and acidic residues" evidence="10">
    <location>
        <begin position="24"/>
        <end position="33"/>
    </location>
</feature>
<feature type="domain" description="EF-hand" evidence="12">
    <location>
        <begin position="386"/>
        <end position="421"/>
    </location>
</feature>
<dbReference type="InterPro" id="IPR017441">
    <property type="entry name" value="Protein_kinase_ATP_BS"/>
</dbReference>
<dbReference type="InterPro" id="IPR018247">
    <property type="entry name" value="EF_Hand_1_Ca_BS"/>
</dbReference>
<reference evidence="14" key="1">
    <citation type="journal article" date="2023" name="Commun. Biol.">
        <title>Genome analysis of Parmales, the sister group of diatoms, reveals the evolutionary specialization of diatoms from phago-mixotrophs to photoautotrophs.</title>
        <authorList>
            <person name="Ban H."/>
            <person name="Sato S."/>
            <person name="Yoshikawa S."/>
            <person name="Yamada K."/>
            <person name="Nakamura Y."/>
            <person name="Ichinomiya M."/>
            <person name="Sato N."/>
            <person name="Blanc-Mathieu R."/>
            <person name="Endo H."/>
            <person name="Kuwata A."/>
            <person name="Ogata H."/>
        </authorList>
    </citation>
    <scope>NUCLEOTIDE SEQUENCE [LARGE SCALE GENOMIC DNA]</scope>
</reference>
<proteinExistence type="inferred from homology"/>
<dbReference type="InterPro" id="IPR011009">
    <property type="entry name" value="Kinase-like_dom_sf"/>
</dbReference>
<dbReference type="Gene3D" id="1.10.510.10">
    <property type="entry name" value="Transferase(Phosphotransferase) domain 1"/>
    <property type="match status" value="1"/>
</dbReference>
<dbReference type="OrthoDB" id="40902at2759"/>
<dbReference type="Proteomes" id="UP001165065">
    <property type="component" value="Unassembled WGS sequence"/>
</dbReference>
<dbReference type="Gene3D" id="1.10.238.10">
    <property type="entry name" value="EF-hand"/>
    <property type="match status" value="1"/>
</dbReference>
<evidence type="ECO:0000256" key="8">
    <source>
        <dbReference type="ARBA" id="ARBA00024334"/>
    </source>
</evidence>
<evidence type="ECO:0000256" key="3">
    <source>
        <dbReference type="ARBA" id="ARBA00022679"/>
    </source>
</evidence>
<keyword evidence="4 9" id="KW-0547">Nucleotide-binding</keyword>
<dbReference type="Pfam" id="PF13499">
    <property type="entry name" value="EF-hand_7"/>
    <property type="match status" value="2"/>
</dbReference>
<evidence type="ECO:0000259" key="11">
    <source>
        <dbReference type="PROSITE" id="PS50011"/>
    </source>
</evidence>
<evidence type="ECO:0000256" key="2">
    <source>
        <dbReference type="ARBA" id="ARBA00022527"/>
    </source>
</evidence>
<dbReference type="GO" id="GO:0005524">
    <property type="term" value="F:ATP binding"/>
    <property type="evidence" value="ECO:0007669"/>
    <property type="project" value="UniProtKB-UniRule"/>
</dbReference>
<accession>A0A9W7L8Z4</accession>
<dbReference type="CDD" id="cd00051">
    <property type="entry name" value="EFh"/>
    <property type="match status" value="2"/>
</dbReference>
<dbReference type="PANTHER" id="PTHR24349">
    <property type="entry name" value="SERINE/THREONINE-PROTEIN KINASE"/>
    <property type="match status" value="1"/>
</dbReference>
<dbReference type="PROSITE" id="PS00108">
    <property type="entry name" value="PROTEIN_KINASE_ST"/>
    <property type="match status" value="1"/>
</dbReference>
<dbReference type="InterPro" id="IPR011992">
    <property type="entry name" value="EF-hand-dom_pair"/>
</dbReference>
<evidence type="ECO:0000259" key="12">
    <source>
        <dbReference type="PROSITE" id="PS50222"/>
    </source>
</evidence>
<feature type="binding site" evidence="9">
    <location>
        <position position="104"/>
    </location>
    <ligand>
        <name>ATP</name>
        <dbReference type="ChEBI" id="CHEBI:30616"/>
    </ligand>
</feature>
<dbReference type="AlphaFoldDB" id="A0A9W7L8Z4"/>
<feature type="domain" description="Protein kinase" evidence="11">
    <location>
        <begin position="75"/>
        <end position="342"/>
    </location>
</feature>
<dbReference type="InterPro" id="IPR008271">
    <property type="entry name" value="Ser/Thr_kinase_AS"/>
</dbReference>
<evidence type="ECO:0000313" key="14">
    <source>
        <dbReference type="Proteomes" id="UP001165065"/>
    </source>
</evidence>
<evidence type="ECO:0000256" key="10">
    <source>
        <dbReference type="SAM" id="MobiDB-lite"/>
    </source>
</evidence>
<dbReference type="FunFam" id="1.10.510.10:FF:000571">
    <property type="entry name" value="Maternal embryonic leucine zipper kinase"/>
    <property type="match status" value="1"/>
</dbReference>
<keyword evidence="6" id="KW-0106">Calcium</keyword>
<dbReference type="GO" id="GO:0005509">
    <property type="term" value="F:calcium ion binding"/>
    <property type="evidence" value="ECO:0007669"/>
    <property type="project" value="InterPro"/>
</dbReference>
<evidence type="ECO:0000256" key="7">
    <source>
        <dbReference type="ARBA" id="ARBA00022840"/>
    </source>
</evidence>
<organism evidence="13 14">
    <name type="scientific">Triparma columacea</name>
    <dbReference type="NCBI Taxonomy" id="722753"/>
    <lineage>
        <taxon>Eukaryota</taxon>
        <taxon>Sar</taxon>
        <taxon>Stramenopiles</taxon>
        <taxon>Ochrophyta</taxon>
        <taxon>Bolidophyceae</taxon>
        <taxon>Parmales</taxon>
        <taxon>Triparmaceae</taxon>
        <taxon>Triparma</taxon>
    </lineage>
</organism>
<feature type="region of interest" description="Disordered" evidence="10">
    <location>
        <begin position="677"/>
        <end position="727"/>
    </location>
</feature>
<dbReference type="Gene3D" id="3.30.200.20">
    <property type="entry name" value="Phosphorylase Kinase, domain 1"/>
    <property type="match status" value="1"/>
</dbReference>
<dbReference type="PROSITE" id="PS00107">
    <property type="entry name" value="PROTEIN_KINASE_ATP"/>
    <property type="match status" value="1"/>
</dbReference>
<comment type="cofactor">
    <cofactor evidence="1">
        <name>Mg(2+)</name>
        <dbReference type="ChEBI" id="CHEBI:18420"/>
    </cofactor>
</comment>
<dbReference type="GO" id="GO:0004674">
    <property type="term" value="F:protein serine/threonine kinase activity"/>
    <property type="evidence" value="ECO:0007669"/>
    <property type="project" value="UniProtKB-KW"/>
</dbReference>
<evidence type="ECO:0000256" key="6">
    <source>
        <dbReference type="ARBA" id="ARBA00022837"/>
    </source>
</evidence>
<dbReference type="SUPFAM" id="SSF47473">
    <property type="entry name" value="EF-hand"/>
    <property type="match status" value="1"/>
</dbReference>
<evidence type="ECO:0000256" key="4">
    <source>
        <dbReference type="ARBA" id="ARBA00022741"/>
    </source>
</evidence>
<evidence type="ECO:0000256" key="1">
    <source>
        <dbReference type="ARBA" id="ARBA00001946"/>
    </source>
</evidence>
<dbReference type="CDD" id="cd05117">
    <property type="entry name" value="STKc_CAMK"/>
    <property type="match status" value="1"/>
</dbReference>
<dbReference type="EMBL" id="BRYA01000135">
    <property type="protein sequence ID" value="GMI40779.1"/>
    <property type="molecule type" value="Genomic_DNA"/>
</dbReference>
<keyword evidence="7 9" id="KW-0067">ATP-binding</keyword>
<dbReference type="SMART" id="SM00220">
    <property type="entry name" value="S_TKc"/>
    <property type="match status" value="1"/>
</dbReference>
<dbReference type="PROSITE" id="PS50222">
    <property type="entry name" value="EF_HAND_2"/>
    <property type="match status" value="4"/>
</dbReference>
<comment type="similarity">
    <text evidence="8">Belongs to the protein kinase superfamily. Ser/Thr protein kinase family. CDPK subfamily.</text>
</comment>
<keyword evidence="2" id="KW-0723">Serine/threonine-protein kinase</keyword>
<dbReference type="SUPFAM" id="SSF56112">
    <property type="entry name" value="Protein kinase-like (PK-like)"/>
    <property type="match status" value="1"/>
</dbReference>
<dbReference type="InterPro" id="IPR000719">
    <property type="entry name" value="Prot_kinase_dom"/>
</dbReference>
<feature type="domain" description="EF-hand" evidence="12">
    <location>
        <begin position="422"/>
        <end position="457"/>
    </location>
</feature>
<name>A0A9W7L8Z4_9STRA</name>
<keyword evidence="3" id="KW-0808">Transferase</keyword>
<sequence>MGQSCSSGGSASILKYAAVDVRSSEKKSVDNAPDKAPGTPENPTQHSLASSRRRGSFKGNMVKDYSTEIKNMYQIEARKILGSGASSEVVRIKHKVTGLRFALKTFFRKNKSDEKQRKYYLNEIEILRSLDHPNVLRLFQSYEHNKNLHMVVELCSGGNLLRVLNNQPRRRVNEMQAAQFSMQILRAINYLHENDIVHRDVKLENVMLERPAADAQIKLIDFGYATRHASTDPPLTAFVGTAYATAPEVFKENYNEECDLWAVGVTTYAMLSGQRPFNGREIPNIANSKYRSMVADIMSADYEWPRNCKNLSDSCMDFVAKLLTINVRTRMTSKQALCHPFIAQVLDNEHFSETLTPLIPQIGEMSKFTDLKKNAMMAVAFSMSQTEMEDLRDCFCTIDTDHSGTLTADEFARAMTSVLPTIRPEDIEGIFENIDQDGNGEISYLEFLAATMHKNHLSMKELKDAFKILDHDGSGYLEPKDFEALLGESDLNDKERIKTMLAEADTDGDGRVSFAEFVLAMGNVADLGEENEGIHLQPLDAVALQDEKRKDRLKKLDTFKRNKSDSALEIENMKVNDEEFQAVVDSPATRSVSVSYRLKGQKSNEDTVGIEAKTITKGVTVKNAEALSVTERNRAKIEMLRGSYSVSPSALAGLKTPTFAKSGTAEGGTVHFFGTAEGGTVHDSGSSGGTLQEHASSPSGFSPVNFSPPMNPLKGKLSPANSTGGRLSQLSSVNEIEKSIDEQKSSDSLQSSGMRKVSAGGLFSSSASLELLVMHRSQGSNNETEEGFANQAVVAKVEESKEIMQSVGMDFESSLSVENA</sequence>
<dbReference type="InterPro" id="IPR050205">
    <property type="entry name" value="CDPK_Ser/Thr_kinases"/>
</dbReference>
<keyword evidence="5" id="KW-0418">Kinase</keyword>
<keyword evidence="14" id="KW-1185">Reference proteome</keyword>
<protein>
    <recommendedName>
        <fullName evidence="15">Calmodulin</fullName>
    </recommendedName>
</protein>
<feature type="compositionally biased region" description="Polar residues" evidence="10">
    <location>
        <begin position="41"/>
        <end position="50"/>
    </location>
</feature>
<dbReference type="PROSITE" id="PS00018">
    <property type="entry name" value="EF_HAND_1"/>
    <property type="match status" value="2"/>
</dbReference>
<feature type="compositionally biased region" description="Polar residues" evidence="10">
    <location>
        <begin position="683"/>
        <end position="705"/>
    </location>
</feature>